<dbReference type="InterPro" id="IPR052730">
    <property type="entry name" value="Sugar_ABC_transporter"/>
</dbReference>
<dbReference type="EMBL" id="DRTB01000060">
    <property type="protein sequence ID" value="HHE04603.1"/>
    <property type="molecule type" value="Genomic_DNA"/>
</dbReference>
<dbReference type="Gene3D" id="1.10.3720.10">
    <property type="entry name" value="MetI-like"/>
    <property type="match status" value="1"/>
</dbReference>
<proteinExistence type="inferred from homology"/>
<evidence type="ECO:0000256" key="1">
    <source>
        <dbReference type="ARBA" id="ARBA00004141"/>
    </source>
</evidence>
<dbReference type="GO" id="GO:0005886">
    <property type="term" value="C:plasma membrane"/>
    <property type="evidence" value="ECO:0007669"/>
    <property type="project" value="UniProtKB-SubCell"/>
</dbReference>
<feature type="transmembrane region" description="Helical" evidence="5">
    <location>
        <begin position="203"/>
        <end position="223"/>
    </location>
</feature>
<feature type="transmembrane region" description="Helical" evidence="5">
    <location>
        <begin position="71"/>
        <end position="91"/>
    </location>
</feature>
<keyword evidence="2 5" id="KW-0812">Transmembrane</keyword>
<organism evidence="7">
    <name type="scientific">candidate division WOR-3 bacterium</name>
    <dbReference type="NCBI Taxonomy" id="2052148"/>
    <lineage>
        <taxon>Bacteria</taxon>
        <taxon>Bacteria division WOR-3</taxon>
    </lineage>
</organism>
<feature type="transmembrane region" description="Helical" evidence="5">
    <location>
        <begin position="159"/>
        <end position="182"/>
    </location>
</feature>
<feature type="transmembrane region" description="Helical" evidence="5">
    <location>
        <begin position="98"/>
        <end position="121"/>
    </location>
</feature>
<protein>
    <submittedName>
        <fullName evidence="7">Sugar ABC transporter permease</fullName>
    </submittedName>
</protein>
<dbReference type="CDD" id="cd06261">
    <property type="entry name" value="TM_PBP2"/>
    <property type="match status" value="1"/>
</dbReference>
<dbReference type="Pfam" id="PF00528">
    <property type="entry name" value="BPD_transp_1"/>
    <property type="match status" value="1"/>
</dbReference>
<feature type="domain" description="ABC transmembrane type-1" evidence="6">
    <location>
        <begin position="67"/>
        <end position="276"/>
    </location>
</feature>
<keyword evidence="4 5" id="KW-0472">Membrane</keyword>
<keyword evidence="5" id="KW-0813">Transport</keyword>
<dbReference type="PANTHER" id="PTHR43759:SF1">
    <property type="entry name" value="GLUCOSE IMPORT SYSTEM PERMEASE PROTEIN GLCT"/>
    <property type="match status" value="1"/>
</dbReference>
<evidence type="ECO:0000313" key="7">
    <source>
        <dbReference type="EMBL" id="HHE04603.1"/>
    </source>
</evidence>
<evidence type="ECO:0000259" key="6">
    <source>
        <dbReference type="PROSITE" id="PS50928"/>
    </source>
</evidence>
<keyword evidence="3 5" id="KW-1133">Transmembrane helix</keyword>
<dbReference type="Proteomes" id="UP000886110">
    <property type="component" value="Unassembled WGS sequence"/>
</dbReference>
<comment type="subcellular location">
    <subcellularLocation>
        <location evidence="5">Cell membrane</location>
        <topology evidence="5">Multi-pass membrane protein</topology>
    </subcellularLocation>
    <subcellularLocation>
        <location evidence="1">Membrane</location>
        <topology evidence="1">Multi-pass membrane protein</topology>
    </subcellularLocation>
</comment>
<comment type="caution">
    <text evidence="7">The sequence shown here is derived from an EMBL/GenBank/DDBJ whole genome shotgun (WGS) entry which is preliminary data.</text>
</comment>
<evidence type="ECO:0000256" key="4">
    <source>
        <dbReference type="ARBA" id="ARBA00023136"/>
    </source>
</evidence>
<comment type="similarity">
    <text evidence="5">Belongs to the binding-protein-dependent transport system permease family.</text>
</comment>
<dbReference type="SUPFAM" id="SSF161098">
    <property type="entry name" value="MetI-like"/>
    <property type="match status" value="1"/>
</dbReference>
<gene>
    <name evidence="7" type="ORF">ENL19_00915</name>
</gene>
<dbReference type="PROSITE" id="PS50928">
    <property type="entry name" value="ABC_TM1"/>
    <property type="match status" value="1"/>
</dbReference>
<dbReference type="GO" id="GO:0055085">
    <property type="term" value="P:transmembrane transport"/>
    <property type="evidence" value="ECO:0007669"/>
    <property type="project" value="InterPro"/>
</dbReference>
<dbReference type="AlphaFoldDB" id="A0A7C5DGM4"/>
<name>A0A7C5DGM4_UNCW3</name>
<sequence>MKGMITVSDKRVLLILPALIILFFNSIFPTLIVVNYSFQEPFAAVLKFVGWDNYIQVLQDHAFLAAFRRNIYFSSVTLVIEILLGLTLALIIRERGKFASIVSAAIILPSLIPYVSIGILWRLLAMTNGPLSLILKLLGINYSLMSGSNSLWTIIIMDVWHWTSLVFLLVSAGLMTIPDVYYTAARVDGAKKWQTFRLITMRGLKPMLILVTLLRIIDSFKIYDENVILTGGGPGRSTEFLSVFLVKKILKEWAGGFGAAASLIYLVQVIVICYIIITLLTKGKGMLERPIQ</sequence>
<evidence type="ECO:0000256" key="2">
    <source>
        <dbReference type="ARBA" id="ARBA00022692"/>
    </source>
</evidence>
<evidence type="ECO:0000256" key="3">
    <source>
        <dbReference type="ARBA" id="ARBA00022989"/>
    </source>
</evidence>
<dbReference type="PANTHER" id="PTHR43759">
    <property type="entry name" value="TREHALOSE TRANSPORT SYSTEM PERMEASE PROTEIN SUGA"/>
    <property type="match status" value="1"/>
</dbReference>
<reference evidence="7" key="1">
    <citation type="journal article" date="2020" name="mSystems">
        <title>Genome- and Community-Level Interaction Insights into Carbon Utilization and Element Cycling Functions of Hydrothermarchaeota in Hydrothermal Sediment.</title>
        <authorList>
            <person name="Zhou Z."/>
            <person name="Liu Y."/>
            <person name="Xu W."/>
            <person name="Pan J."/>
            <person name="Luo Z.H."/>
            <person name="Li M."/>
        </authorList>
    </citation>
    <scope>NUCLEOTIDE SEQUENCE [LARGE SCALE GENOMIC DNA]</scope>
    <source>
        <strain evidence="7">HyVt-74</strain>
    </source>
</reference>
<feature type="transmembrane region" description="Helical" evidence="5">
    <location>
        <begin position="12"/>
        <end position="38"/>
    </location>
</feature>
<dbReference type="InterPro" id="IPR000515">
    <property type="entry name" value="MetI-like"/>
</dbReference>
<dbReference type="InterPro" id="IPR035906">
    <property type="entry name" value="MetI-like_sf"/>
</dbReference>
<accession>A0A7C5DGM4</accession>
<feature type="transmembrane region" description="Helical" evidence="5">
    <location>
        <begin position="253"/>
        <end position="280"/>
    </location>
</feature>
<evidence type="ECO:0000256" key="5">
    <source>
        <dbReference type="RuleBase" id="RU363032"/>
    </source>
</evidence>